<evidence type="ECO:0000256" key="2">
    <source>
        <dbReference type="ARBA" id="ARBA00022737"/>
    </source>
</evidence>
<name>A0ABQ9L7G0_HEVBR</name>
<dbReference type="PROSITE" id="PS51375">
    <property type="entry name" value="PPR"/>
    <property type="match status" value="1"/>
</dbReference>
<sequence>MEKSRLKVNCVSYNILINGMCRAGRLTDAKELFPRLFEKALKPHVYTYRFLRHKDIPEATLLIDEMVDKGFSADAATFELINRCLKSGTFVYKFFLNFVEIYNFLILLLKYHFLFQQVSHFTSPQYLTRNEMLSVLQILFSLEEQLSWQMKMLVVTLINYAIAMAIEHELQTHSNSNYKICARNICLLLVCDCLDLM</sequence>
<evidence type="ECO:0008006" key="6">
    <source>
        <dbReference type="Google" id="ProtNLM"/>
    </source>
</evidence>
<gene>
    <name evidence="4" type="ORF">P3X46_022301</name>
</gene>
<dbReference type="Gene3D" id="1.25.40.10">
    <property type="entry name" value="Tetratricopeptide repeat domain"/>
    <property type="match status" value="1"/>
</dbReference>
<accession>A0ABQ9L7G0</accession>
<dbReference type="NCBIfam" id="TIGR00756">
    <property type="entry name" value="PPR"/>
    <property type="match status" value="1"/>
</dbReference>
<keyword evidence="2" id="KW-0677">Repeat</keyword>
<dbReference type="Pfam" id="PF12854">
    <property type="entry name" value="PPR_1"/>
    <property type="match status" value="1"/>
</dbReference>
<dbReference type="PANTHER" id="PTHR47941">
    <property type="entry name" value="PENTATRICOPEPTIDE REPEAT-CONTAINING PROTEIN 3, MITOCHONDRIAL"/>
    <property type="match status" value="1"/>
</dbReference>
<proteinExistence type="inferred from homology"/>
<reference evidence="4" key="1">
    <citation type="journal article" date="2023" name="Plant Biotechnol. J.">
        <title>Chromosome-level wild Hevea brasiliensis genome provides new tools for genomic-assisted breeding and valuable loci to elevate rubber yield.</title>
        <authorList>
            <person name="Cheng H."/>
            <person name="Song X."/>
            <person name="Hu Y."/>
            <person name="Wu T."/>
            <person name="Yang Q."/>
            <person name="An Z."/>
            <person name="Feng S."/>
            <person name="Deng Z."/>
            <person name="Wu W."/>
            <person name="Zeng X."/>
            <person name="Tu M."/>
            <person name="Wang X."/>
            <person name="Huang H."/>
        </authorList>
    </citation>
    <scope>NUCLEOTIDE SEQUENCE</scope>
    <source>
        <strain evidence="4">MT/VB/25A 57/8</strain>
    </source>
</reference>
<dbReference type="InterPro" id="IPR002885">
    <property type="entry name" value="PPR_rpt"/>
</dbReference>
<keyword evidence="5" id="KW-1185">Reference proteome</keyword>
<evidence type="ECO:0000256" key="1">
    <source>
        <dbReference type="ARBA" id="ARBA00007626"/>
    </source>
</evidence>
<dbReference type="Proteomes" id="UP001174677">
    <property type="component" value="Chromosome 13"/>
</dbReference>
<organism evidence="4 5">
    <name type="scientific">Hevea brasiliensis</name>
    <name type="common">Para rubber tree</name>
    <name type="synonym">Siphonia brasiliensis</name>
    <dbReference type="NCBI Taxonomy" id="3981"/>
    <lineage>
        <taxon>Eukaryota</taxon>
        <taxon>Viridiplantae</taxon>
        <taxon>Streptophyta</taxon>
        <taxon>Embryophyta</taxon>
        <taxon>Tracheophyta</taxon>
        <taxon>Spermatophyta</taxon>
        <taxon>Magnoliopsida</taxon>
        <taxon>eudicotyledons</taxon>
        <taxon>Gunneridae</taxon>
        <taxon>Pentapetalae</taxon>
        <taxon>rosids</taxon>
        <taxon>fabids</taxon>
        <taxon>Malpighiales</taxon>
        <taxon>Euphorbiaceae</taxon>
        <taxon>Crotonoideae</taxon>
        <taxon>Micrandreae</taxon>
        <taxon>Hevea</taxon>
    </lineage>
</organism>
<dbReference type="InterPro" id="IPR011990">
    <property type="entry name" value="TPR-like_helical_dom_sf"/>
</dbReference>
<evidence type="ECO:0000313" key="4">
    <source>
        <dbReference type="EMBL" id="KAJ9162536.1"/>
    </source>
</evidence>
<dbReference type="EMBL" id="JARPOI010000013">
    <property type="protein sequence ID" value="KAJ9162536.1"/>
    <property type="molecule type" value="Genomic_DNA"/>
</dbReference>
<evidence type="ECO:0000256" key="3">
    <source>
        <dbReference type="PROSITE-ProRule" id="PRU00708"/>
    </source>
</evidence>
<protein>
    <recommendedName>
        <fullName evidence="6">Pentacotripeptide-repeat region of PRORP domain-containing protein</fullName>
    </recommendedName>
</protein>
<feature type="repeat" description="PPR" evidence="3">
    <location>
        <begin position="9"/>
        <end position="43"/>
    </location>
</feature>
<comment type="similarity">
    <text evidence="1">Belongs to the PPR family. P subfamily.</text>
</comment>
<evidence type="ECO:0000313" key="5">
    <source>
        <dbReference type="Proteomes" id="UP001174677"/>
    </source>
</evidence>
<comment type="caution">
    <text evidence="4">The sequence shown here is derived from an EMBL/GenBank/DDBJ whole genome shotgun (WGS) entry which is preliminary data.</text>
</comment>